<keyword evidence="2" id="KW-1185">Reference proteome</keyword>
<dbReference type="EnsemblPlants" id="AVESA.00010b.r2.4CG1261450.1">
    <property type="protein sequence ID" value="AVESA.00010b.r2.4CG1261450.1.CDS"/>
    <property type="gene ID" value="AVESA.00010b.r2.4CG1261450"/>
</dbReference>
<name>A0ACD5WP01_AVESA</name>
<evidence type="ECO:0000313" key="2">
    <source>
        <dbReference type="Proteomes" id="UP001732700"/>
    </source>
</evidence>
<organism evidence="1 2">
    <name type="scientific">Avena sativa</name>
    <name type="common">Oat</name>
    <dbReference type="NCBI Taxonomy" id="4498"/>
    <lineage>
        <taxon>Eukaryota</taxon>
        <taxon>Viridiplantae</taxon>
        <taxon>Streptophyta</taxon>
        <taxon>Embryophyta</taxon>
        <taxon>Tracheophyta</taxon>
        <taxon>Spermatophyta</taxon>
        <taxon>Magnoliopsida</taxon>
        <taxon>Liliopsida</taxon>
        <taxon>Poales</taxon>
        <taxon>Poaceae</taxon>
        <taxon>BOP clade</taxon>
        <taxon>Pooideae</taxon>
        <taxon>Poodae</taxon>
        <taxon>Poeae</taxon>
        <taxon>Poeae Chloroplast Group 1 (Aveneae type)</taxon>
        <taxon>Aveninae</taxon>
        <taxon>Avena</taxon>
    </lineage>
</organism>
<evidence type="ECO:0000313" key="1">
    <source>
        <dbReference type="EnsemblPlants" id="AVESA.00010b.r2.4CG1261450.1.CDS"/>
    </source>
</evidence>
<accession>A0ACD5WP01</accession>
<sequence>MAAADAAVKPSPPQPPPRIIVSVLALVPFVLAPMLALVRVLCLAARALPYLGYAVVWVLAAASAAQVVAARGWGEASAASVFLQALTDSAFKVSLYCVFLLHVVAAVLLSGTCLAYLIAVVSGSGSKFKKGALEAFKQGSIREFLPRTAVLGWVASVPFILLVLAGYLMEYMMSSPVEGSMSKGEMIGSVIIDVGFVGNNSISCFVVIPALALHTWRYDQLTNRTERQDSLFEV</sequence>
<reference evidence="1" key="1">
    <citation type="submission" date="2021-05" db="EMBL/GenBank/DDBJ databases">
        <authorList>
            <person name="Scholz U."/>
            <person name="Mascher M."/>
            <person name="Fiebig A."/>
        </authorList>
    </citation>
    <scope>NUCLEOTIDE SEQUENCE [LARGE SCALE GENOMIC DNA]</scope>
</reference>
<dbReference type="Proteomes" id="UP001732700">
    <property type="component" value="Chromosome 4C"/>
</dbReference>
<protein>
    <submittedName>
        <fullName evidence="1">Uncharacterized protein</fullName>
    </submittedName>
</protein>
<reference evidence="1" key="2">
    <citation type="submission" date="2025-09" db="UniProtKB">
        <authorList>
            <consortium name="EnsemblPlants"/>
        </authorList>
    </citation>
    <scope>IDENTIFICATION</scope>
</reference>
<proteinExistence type="predicted"/>